<name>A0A931DBF5_9MICC</name>
<evidence type="ECO:0000313" key="5">
    <source>
        <dbReference type="EMBL" id="MBG6085809.1"/>
    </source>
</evidence>
<dbReference type="Pfam" id="PF10145">
    <property type="entry name" value="PhageMin_Tail"/>
    <property type="match status" value="1"/>
</dbReference>
<dbReference type="AlphaFoldDB" id="A0A931DBF5"/>
<dbReference type="RefSeq" id="WP_196836952.1">
    <property type="nucleotide sequence ID" value="NZ_JADOTZ010000001.1"/>
</dbReference>
<feature type="transmembrane region" description="Helical" evidence="3">
    <location>
        <begin position="455"/>
        <end position="476"/>
    </location>
</feature>
<protein>
    <submittedName>
        <fullName evidence="5">TP901 family phage tail tape measure protein</fullName>
    </submittedName>
</protein>
<dbReference type="PANTHER" id="PTHR37813:SF1">
    <property type="entry name" value="FELS-2 PROPHAGE PROTEIN"/>
    <property type="match status" value="1"/>
</dbReference>
<evidence type="ECO:0000256" key="3">
    <source>
        <dbReference type="SAM" id="Phobius"/>
    </source>
</evidence>
<keyword evidence="1" id="KW-1188">Viral release from host cell</keyword>
<evidence type="ECO:0000313" key="6">
    <source>
        <dbReference type="Proteomes" id="UP000625033"/>
    </source>
</evidence>
<evidence type="ECO:0000256" key="1">
    <source>
        <dbReference type="ARBA" id="ARBA00022612"/>
    </source>
</evidence>
<keyword evidence="3" id="KW-1133">Transmembrane helix</keyword>
<reference evidence="5" key="1">
    <citation type="submission" date="2020-11" db="EMBL/GenBank/DDBJ databases">
        <title>Sequencing the genomes of 1000 actinobacteria strains.</title>
        <authorList>
            <person name="Klenk H.-P."/>
        </authorList>
    </citation>
    <scope>NUCLEOTIDE SEQUENCE</scope>
    <source>
        <strain evidence="5">DSM 26152</strain>
    </source>
</reference>
<feature type="domain" description="Phage tail tape measure protein" evidence="4">
    <location>
        <begin position="102"/>
        <end position="296"/>
    </location>
</feature>
<proteinExistence type="predicted"/>
<feature type="region of interest" description="Disordered" evidence="2">
    <location>
        <begin position="909"/>
        <end position="933"/>
    </location>
</feature>
<dbReference type="Proteomes" id="UP000625033">
    <property type="component" value="Unassembled WGS sequence"/>
</dbReference>
<gene>
    <name evidence="5" type="ORF">IW252_002576</name>
</gene>
<keyword evidence="3" id="KW-0812">Transmembrane</keyword>
<feature type="transmembrane region" description="Helical" evidence="3">
    <location>
        <begin position="405"/>
        <end position="425"/>
    </location>
</feature>
<sequence>MAERRVKVILEAQVDRYKSAMSAAAKSTEELEKAAKNSGDTTAKRVQALRDLETPLLAIGTASVAGLGLSTKAAMDWESAWAGVMKTVDGTPGQMAEIEDGLRELARTLPSTHTEIAAVAEAAGQLGVARENVVGFTETMINLGESTNLTAEEAATSIAQISNVMGTMEREGSKGVERFGATLVELGNNGASTEADILNMAQRIAGAGATIGATESDVLALSNTLASMGVRAELGGGVATRVLLKMRTAVDEGGESLSTFAQTAGLSADEFAEKFRTSPMEALQLVAGGINNVNEAGGNVTATLKDMGIRGTEETQVMLALANSGDLLTRSLEMGADAWEKNTALVEEAQKRYETTESRIRIAWNNIKDAAITAGGAILPVVAELADGAADLVRWFSELPEPVQIGVTALGGIAGVSAGALGLFLNLAPKVKNAKDALDTFAPAASRSGRALRRIAAAGGAVTVIGGVATGLAKLAESQYTKDIPEGTGHIADALARIATEGANAEGALEAAFQGYEGIGHAEESVSGFDASVRALFGDGTIDKMERWAQGGITAITGVKGSVALAEEAFKAVDAELATMVSSGNIDAAKSAMETLAGRLEESGVSAEDASKLFPQYADALRHIEADSATAAEGSEDLEGAIGEVGDAAGDAADELDAYFEGLTKTGAIVLTERAAHRELADSIRSATESIKENGATLDINTEKGSANQAALDGIASATDSVRTAMYEAGATSGEMAAEVQKGRDAFINAAIAAGMEEDAAGALADQMGLIPADVFTEYESNADGEISKISDLHTWIQSTPDKKITITDNSPVTVKALRDLGYIVTELPDGRIQVSETGTDETGAKIDATAGKKRTAKIDAQAITSAAEAALNAVARDRTSRVTQTIHTNYTSTGTRSAERLNYGQARHSTGGRTLRRYSDGGRLPETGLGTDQILGIGHDGHPTAWVDDREWVINRASSDKYNRELAMINNGTFPKLPGFADGGRLMDSTTAAPVMAGRSVTFQQGAIVIQGVRDENVNRVLETTLEKKLEGLR</sequence>
<dbReference type="EMBL" id="JADOTZ010000001">
    <property type="protein sequence ID" value="MBG6085809.1"/>
    <property type="molecule type" value="Genomic_DNA"/>
</dbReference>
<accession>A0A931DBF5</accession>
<dbReference type="InterPro" id="IPR010090">
    <property type="entry name" value="Phage_tape_meas"/>
</dbReference>
<organism evidence="5 6">
    <name type="scientific">Zhihengliuella flava</name>
    <dbReference type="NCBI Taxonomy" id="1285193"/>
    <lineage>
        <taxon>Bacteria</taxon>
        <taxon>Bacillati</taxon>
        <taxon>Actinomycetota</taxon>
        <taxon>Actinomycetes</taxon>
        <taxon>Micrococcales</taxon>
        <taxon>Micrococcaceae</taxon>
        <taxon>Zhihengliuella</taxon>
    </lineage>
</organism>
<evidence type="ECO:0000256" key="2">
    <source>
        <dbReference type="SAM" id="MobiDB-lite"/>
    </source>
</evidence>
<keyword evidence="6" id="KW-1185">Reference proteome</keyword>
<dbReference type="PANTHER" id="PTHR37813">
    <property type="entry name" value="FELS-2 PROPHAGE PROTEIN"/>
    <property type="match status" value="1"/>
</dbReference>
<keyword evidence="3" id="KW-0472">Membrane</keyword>
<comment type="caution">
    <text evidence="5">The sequence shown here is derived from an EMBL/GenBank/DDBJ whole genome shotgun (WGS) entry which is preliminary data.</text>
</comment>
<evidence type="ECO:0000259" key="4">
    <source>
        <dbReference type="Pfam" id="PF10145"/>
    </source>
</evidence>
<dbReference type="NCBIfam" id="TIGR01760">
    <property type="entry name" value="tape_meas_TP901"/>
    <property type="match status" value="1"/>
</dbReference>